<comment type="caution">
    <text evidence="1">The sequence shown here is derived from an EMBL/GenBank/DDBJ whole genome shotgun (WGS) entry which is preliminary data.</text>
</comment>
<keyword evidence="2" id="KW-1185">Reference proteome</keyword>
<organism evidence="1 2">
    <name type="scientific">Cardamine amara subsp. amara</name>
    <dbReference type="NCBI Taxonomy" id="228776"/>
    <lineage>
        <taxon>Eukaryota</taxon>
        <taxon>Viridiplantae</taxon>
        <taxon>Streptophyta</taxon>
        <taxon>Embryophyta</taxon>
        <taxon>Tracheophyta</taxon>
        <taxon>Spermatophyta</taxon>
        <taxon>Magnoliopsida</taxon>
        <taxon>eudicotyledons</taxon>
        <taxon>Gunneridae</taxon>
        <taxon>Pentapetalae</taxon>
        <taxon>rosids</taxon>
        <taxon>malvids</taxon>
        <taxon>Brassicales</taxon>
        <taxon>Brassicaceae</taxon>
        <taxon>Cardamineae</taxon>
        <taxon>Cardamine</taxon>
    </lineage>
</organism>
<dbReference type="Proteomes" id="UP001558713">
    <property type="component" value="Unassembled WGS sequence"/>
</dbReference>
<protein>
    <submittedName>
        <fullName evidence="1">Uncharacterized protein</fullName>
    </submittedName>
</protein>
<dbReference type="PANTHER" id="PTHR44137">
    <property type="entry name" value="BNAC03G44070D PROTEIN"/>
    <property type="match status" value="1"/>
</dbReference>
<dbReference type="PANTHER" id="PTHR44137:SF51">
    <property type="entry name" value="MOLECULAR CHAPERONE HSP40_DNAJ FAMILY PROTEIN"/>
    <property type="match status" value="1"/>
</dbReference>
<dbReference type="EMBL" id="JBANAX010000535">
    <property type="protein sequence ID" value="KAL1204482.1"/>
    <property type="molecule type" value="Genomic_DNA"/>
</dbReference>
<name>A0ABD1ACG3_CARAN</name>
<reference evidence="1 2" key="1">
    <citation type="submission" date="2024-04" db="EMBL/GenBank/DDBJ databases">
        <title>Genome assembly C_amara_ONT_v2.</title>
        <authorList>
            <person name="Yant L."/>
            <person name="Moore C."/>
            <person name="Slenker M."/>
        </authorList>
    </citation>
    <scope>NUCLEOTIDE SEQUENCE [LARGE SCALE GENOMIC DNA]</scope>
    <source>
        <tissue evidence="1">Leaf</tissue>
    </source>
</reference>
<evidence type="ECO:0000313" key="1">
    <source>
        <dbReference type="EMBL" id="KAL1204482.1"/>
    </source>
</evidence>
<gene>
    <name evidence="1" type="ORF">V5N11_017802</name>
</gene>
<proteinExistence type="predicted"/>
<dbReference type="AlphaFoldDB" id="A0ABD1ACG3"/>
<evidence type="ECO:0000313" key="2">
    <source>
        <dbReference type="Proteomes" id="UP001558713"/>
    </source>
</evidence>
<sequence length="127" mass="14714">MMDKSRKEIIRGEARRAKAIPVAKYTAGDLAGANKFVVKAKILYPKLCGFLYLNPVLDVRMCVEKKLNGEVDWYAFFSIYPTENLINQKCYCKLFKAISCDRDNYAGRIDETKKIFADAWKYFYNAK</sequence>
<accession>A0ABD1ACG3</accession>